<dbReference type="EMBL" id="CADCTY010000746">
    <property type="protein sequence ID" value="CAA9336764.1"/>
    <property type="molecule type" value="Genomic_DNA"/>
</dbReference>
<feature type="compositionally biased region" description="Polar residues" evidence="1">
    <location>
        <begin position="405"/>
        <end position="416"/>
    </location>
</feature>
<organism evidence="2">
    <name type="scientific">uncultured Leptolyngbya sp</name>
    <dbReference type="NCBI Taxonomy" id="332963"/>
    <lineage>
        <taxon>Bacteria</taxon>
        <taxon>Bacillati</taxon>
        <taxon>Cyanobacteriota</taxon>
        <taxon>Cyanophyceae</taxon>
        <taxon>Leptolyngbyales</taxon>
        <taxon>Leptolyngbyaceae</taxon>
        <taxon>Leptolyngbya group</taxon>
        <taxon>Leptolyngbya</taxon>
        <taxon>environmental samples</taxon>
    </lineage>
</organism>
<evidence type="ECO:0000256" key="1">
    <source>
        <dbReference type="SAM" id="MobiDB-lite"/>
    </source>
</evidence>
<reference evidence="2" key="1">
    <citation type="submission" date="2020-02" db="EMBL/GenBank/DDBJ databases">
        <authorList>
            <person name="Meier V. D."/>
        </authorList>
    </citation>
    <scope>NUCLEOTIDE SEQUENCE</scope>
    <source>
        <strain evidence="2">AVDCRST_MAG94</strain>
    </source>
</reference>
<evidence type="ECO:0000313" key="2">
    <source>
        <dbReference type="EMBL" id="CAA9336764.1"/>
    </source>
</evidence>
<accession>A0A6J4LNU0</accession>
<feature type="compositionally biased region" description="Basic residues" evidence="1">
    <location>
        <begin position="166"/>
        <end position="178"/>
    </location>
</feature>
<feature type="compositionally biased region" description="Low complexity" evidence="1">
    <location>
        <begin position="184"/>
        <end position="195"/>
    </location>
</feature>
<sequence>MYFHLQMKGLQCFCICENDAQQAYSTKSKLSLSLDKDDFVVNGYAVDAQKHPIKPSAKGKERVAEEDEVDDSDEEDEVGDDDKEFEDIGAHDVPSFHEEMRDDPSWVPSVEHFAVASGFMSMRPCNLFAEGAGPSSSQQQPPESADVHTISDSNETSDDQEEHLLHRGARSPPSKRQRTNVVHPSPAESTSPPSSVDYARQVQLLEKRLAEQERKFLDEMAAQQQFLADQESQRQAHEAEKERQRKAAETEKELRSSQRAEALLEKQRIMMEQSQQQLITRMLAQIGFVVPPALPAVVAPEATVSVIAPALVVPTAELAEAPAESPSRSQMEVVDSAVDASGEHSASPSTPTAPVIDLDAESPRAMVIIPRVSQHAPFSSLKLAPAVLPVEVQPTVVGIPEDPTPSYSSGGSLTGE</sequence>
<dbReference type="AlphaFoldDB" id="A0A6J4LNU0"/>
<name>A0A6J4LNU0_9CYAN</name>
<feature type="compositionally biased region" description="Low complexity" evidence="1">
    <location>
        <begin position="130"/>
        <end position="144"/>
    </location>
</feature>
<feature type="region of interest" description="Disordered" evidence="1">
    <location>
        <begin position="130"/>
        <end position="199"/>
    </location>
</feature>
<feature type="region of interest" description="Disordered" evidence="1">
    <location>
        <begin position="396"/>
        <end position="416"/>
    </location>
</feature>
<feature type="compositionally biased region" description="Acidic residues" evidence="1">
    <location>
        <begin position="64"/>
        <end position="85"/>
    </location>
</feature>
<protein>
    <submittedName>
        <fullName evidence="2">Uncharacterized protein</fullName>
    </submittedName>
</protein>
<feature type="compositionally biased region" description="Basic and acidic residues" evidence="1">
    <location>
        <begin position="231"/>
        <end position="257"/>
    </location>
</feature>
<proteinExistence type="predicted"/>
<gene>
    <name evidence="2" type="ORF">AVDCRST_MAG94-2147</name>
</gene>
<feature type="region of interest" description="Disordered" evidence="1">
    <location>
        <begin position="225"/>
        <end position="257"/>
    </location>
</feature>
<feature type="region of interest" description="Disordered" evidence="1">
    <location>
        <begin position="52"/>
        <end position="87"/>
    </location>
</feature>